<dbReference type="RefSeq" id="WP_131924628.1">
    <property type="nucleotide sequence ID" value="NZ_SLXB01000001.1"/>
</dbReference>
<proteinExistence type="predicted"/>
<evidence type="ECO:0000313" key="2">
    <source>
        <dbReference type="Proteomes" id="UP000295600"/>
    </source>
</evidence>
<evidence type="ECO:0000313" key="1">
    <source>
        <dbReference type="EMBL" id="TCO96381.1"/>
    </source>
</evidence>
<protein>
    <submittedName>
        <fullName evidence="1">Uncharacterized protein</fullName>
    </submittedName>
</protein>
<dbReference type="EMBL" id="SLXB01000001">
    <property type="protein sequence ID" value="TCO96381.1"/>
    <property type="molecule type" value="Genomic_DNA"/>
</dbReference>
<accession>A0A4R2LQU9</accession>
<gene>
    <name evidence="1" type="ORF">EV202_101152</name>
</gene>
<dbReference type="AlphaFoldDB" id="A0A4R2LQU9"/>
<dbReference type="Proteomes" id="UP000295600">
    <property type="component" value="Unassembled WGS sequence"/>
</dbReference>
<name>A0A4R2LQU9_9BACE</name>
<comment type="caution">
    <text evidence="1">The sequence shown here is derived from an EMBL/GenBank/DDBJ whole genome shotgun (WGS) entry which is preliminary data.</text>
</comment>
<sequence length="226" mass="26147">MKTRVLLYLYICFSLYAFGQKKDISGTYFSKSGTKIEIIGNELNYIIPQIHSPVWSNDTLAKCTFKWIDVDFIELNSTSPNILALKGLKVAQFSDSTINDSIKVSFLIPYQRSNLKISVYTNTFKTFDFIYSKSSSELMLPNNIESITFYIVPEHMLPHTSDGLFYGIIGFDSFQEYKIKKNINHISIEIPAIDDSFFEKYYVKGDYIKISKDIITWKGEVFMKEK</sequence>
<reference evidence="1 2" key="1">
    <citation type="submission" date="2019-03" db="EMBL/GenBank/DDBJ databases">
        <title>Genomic Encyclopedia of Type Strains, Phase IV (KMG-IV): sequencing the most valuable type-strain genomes for metagenomic binning, comparative biology and taxonomic classification.</title>
        <authorList>
            <person name="Goeker M."/>
        </authorList>
    </citation>
    <scope>NUCLEOTIDE SEQUENCE [LARGE SCALE GENOMIC DNA]</scope>
    <source>
        <strain evidence="1 2">DSM 23917</strain>
    </source>
</reference>
<organism evidence="1 2">
    <name type="scientific">Prevotella heparinolytica</name>
    <dbReference type="NCBI Taxonomy" id="28113"/>
    <lineage>
        <taxon>Bacteria</taxon>
        <taxon>Pseudomonadati</taxon>
        <taxon>Bacteroidota</taxon>
        <taxon>Bacteroidia</taxon>
        <taxon>Bacteroidales</taxon>
        <taxon>Bacteroidaceae</taxon>
        <taxon>Bacteroides</taxon>
    </lineage>
</organism>